<gene>
    <name evidence="3" type="ORF">GW587_25835</name>
</gene>
<organism evidence="3 4">
    <name type="scientific">Duganella aceris</name>
    <dbReference type="NCBI Taxonomy" id="2703883"/>
    <lineage>
        <taxon>Bacteria</taxon>
        <taxon>Pseudomonadati</taxon>
        <taxon>Pseudomonadota</taxon>
        <taxon>Betaproteobacteria</taxon>
        <taxon>Burkholderiales</taxon>
        <taxon>Oxalobacteraceae</taxon>
        <taxon>Telluria group</taxon>
        <taxon>Duganella</taxon>
    </lineage>
</organism>
<evidence type="ECO:0000313" key="3">
    <source>
        <dbReference type="EMBL" id="NGZ87667.1"/>
    </source>
</evidence>
<evidence type="ECO:0000256" key="1">
    <source>
        <dbReference type="ARBA" id="ARBA00035644"/>
    </source>
</evidence>
<comment type="similarity">
    <text evidence="1">Belongs to the SIP oxidoreductase family.</text>
</comment>
<dbReference type="RefSeq" id="WP_166107799.1">
    <property type="nucleotide sequence ID" value="NZ_JAADJT010000014.1"/>
</dbReference>
<name>A0ABX0FT92_9BURK</name>
<comment type="caution">
    <text evidence="3">The sequence shown here is derived from an EMBL/GenBank/DDBJ whole genome shotgun (WGS) entry which is preliminary data.</text>
</comment>
<dbReference type="EMBL" id="JAADJT010000014">
    <property type="protein sequence ID" value="NGZ87667.1"/>
    <property type="molecule type" value="Genomic_DNA"/>
</dbReference>
<dbReference type="InterPro" id="IPR039261">
    <property type="entry name" value="FNR_nucleotide-bd"/>
</dbReference>
<dbReference type="InterPro" id="IPR039374">
    <property type="entry name" value="SIP_fam"/>
</dbReference>
<dbReference type="SUPFAM" id="SSF63380">
    <property type="entry name" value="Riboflavin synthase domain-like"/>
    <property type="match status" value="1"/>
</dbReference>
<proteinExistence type="inferred from homology"/>
<dbReference type="CDD" id="cd06193">
    <property type="entry name" value="siderophore_interacting"/>
    <property type="match status" value="1"/>
</dbReference>
<dbReference type="InterPro" id="IPR013113">
    <property type="entry name" value="SIP_FAD-bd"/>
</dbReference>
<dbReference type="Gene3D" id="3.40.50.80">
    <property type="entry name" value="Nucleotide-binding domain of ferredoxin-NADP reductase (FNR) module"/>
    <property type="match status" value="1"/>
</dbReference>
<dbReference type="PANTHER" id="PTHR30157">
    <property type="entry name" value="FERRIC REDUCTASE, NADPH-DEPENDENT"/>
    <property type="match status" value="1"/>
</dbReference>
<sequence length="245" mass="26489">MSIDAPISRVQRVRHELKIRAVEVAAVRDLGSHFRRITFSGADLRDFHSASFDDHVKFILGQGEDAVKRDYTPRSFDPVAGELCIEFALHGDGPAAAWAAQAAPGQQALIGGPRGSFIIPMDYDWHLLVGDESALPAISRRLEELPDEAPALVIVKVADQADRRALAAGRATDVRWVASDAELIAAVQALTLPEGEGYAWCAGEAATMAAVRKVLVGEQGMGKHQIRAAAYWKRGGSGFHENLED</sequence>
<accession>A0ABX0FT92</accession>
<dbReference type="Pfam" id="PF04954">
    <property type="entry name" value="SIP"/>
    <property type="match status" value="1"/>
</dbReference>
<dbReference type="Pfam" id="PF08021">
    <property type="entry name" value="FAD_binding_9"/>
    <property type="match status" value="1"/>
</dbReference>
<dbReference type="Gene3D" id="2.40.30.10">
    <property type="entry name" value="Translation factors"/>
    <property type="match status" value="2"/>
</dbReference>
<protein>
    <submittedName>
        <fullName evidence="3">Siderophore-interacting protein</fullName>
    </submittedName>
</protein>
<dbReference type="PANTHER" id="PTHR30157:SF0">
    <property type="entry name" value="NADPH-DEPENDENT FERRIC-CHELATE REDUCTASE"/>
    <property type="match status" value="1"/>
</dbReference>
<evidence type="ECO:0000313" key="4">
    <source>
        <dbReference type="Proteomes" id="UP000666369"/>
    </source>
</evidence>
<reference evidence="4" key="1">
    <citation type="submission" date="2023-07" db="EMBL/GenBank/DDBJ databases">
        <title>Duganella aceri sp. nov., isolated from tree sap.</title>
        <authorList>
            <person name="Kim I.S."/>
        </authorList>
    </citation>
    <scope>NUCLEOTIDE SEQUENCE [LARGE SCALE GENOMIC DNA]</scope>
    <source>
        <strain evidence="4">SAP-35</strain>
    </source>
</reference>
<dbReference type="InterPro" id="IPR017938">
    <property type="entry name" value="Riboflavin_synthase-like_b-brl"/>
</dbReference>
<dbReference type="InterPro" id="IPR007037">
    <property type="entry name" value="SIP_rossman_dom"/>
</dbReference>
<dbReference type="InterPro" id="IPR017927">
    <property type="entry name" value="FAD-bd_FR_type"/>
</dbReference>
<evidence type="ECO:0000259" key="2">
    <source>
        <dbReference type="PROSITE" id="PS51384"/>
    </source>
</evidence>
<keyword evidence="4" id="KW-1185">Reference proteome</keyword>
<dbReference type="Proteomes" id="UP000666369">
    <property type="component" value="Unassembled WGS sequence"/>
</dbReference>
<dbReference type="PROSITE" id="PS51384">
    <property type="entry name" value="FAD_FR"/>
    <property type="match status" value="1"/>
</dbReference>
<feature type="domain" description="FAD-binding FR-type" evidence="2">
    <location>
        <begin position="17"/>
        <end position="120"/>
    </location>
</feature>